<organism evidence="3 4">
    <name type="scientific">Rhodotorula toruloides</name>
    <name type="common">Yeast</name>
    <name type="synonym">Rhodosporidium toruloides</name>
    <dbReference type="NCBI Taxonomy" id="5286"/>
    <lineage>
        <taxon>Eukaryota</taxon>
        <taxon>Fungi</taxon>
        <taxon>Dikarya</taxon>
        <taxon>Basidiomycota</taxon>
        <taxon>Pucciniomycotina</taxon>
        <taxon>Microbotryomycetes</taxon>
        <taxon>Sporidiobolales</taxon>
        <taxon>Sporidiobolaceae</taxon>
        <taxon>Rhodotorula</taxon>
    </lineage>
</organism>
<evidence type="ECO:0000256" key="2">
    <source>
        <dbReference type="SAM" id="Phobius"/>
    </source>
</evidence>
<dbReference type="Proteomes" id="UP000321518">
    <property type="component" value="Unassembled WGS sequence"/>
</dbReference>
<evidence type="ECO:0000313" key="4">
    <source>
        <dbReference type="Proteomes" id="UP000321518"/>
    </source>
</evidence>
<keyword evidence="2" id="KW-0472">Membrane</keyword>
<dbReference type="EMBL" id="BJWK01000007">
    <property type="protein sequence ID" value="GEM09342.1"/>
    <property type="molecule type" value="Genomic_DNA"/>
</dbReference>
<evidence type="ECO:0000313" key="3">
    <source>
        <dbReference type="EMBL" id="GEM09342.1"/>
    </source>
</evidence>
<dbReference type="GO" id="GO:0000329">
    <property type="term" value="C:fungal-type vacuole membrane"/>
    <property type="evidence" value="ECO:0007669"/>
    <property type="project" value="InterPro"/>
</dbReference>
<name>A0A511KG65_RHOTO</name>
<feature type="transmembrane region" description="Helical" evidence="2">
    <location>
        <begin position="122"/>
        <end position="146"/>
    </location>
</feature>
<feature type="compositionally biased region" description="Basic residues" evidence="1">
    <location>
        <begin position="3454"/>
        <end position="3464"/>
    </location>
</feature>
<feature type="region of interest" description="Disordered" evidence="1">
    <location>
        <begin position="1"/>
        <end position="79"/>
    </location>
</feature>
<dbReference type="PANTHER" id="PTHR35895:SF1">
    <property type="entry name" value="LIPID-BINDING SERUM GLYCOPROTEIN C-TERMINAL DOMAIN-CONTAINING PROTEIN"/>
    <property type="match status" value="1"/>
</dbReference>
<evidence type="ECO:0000256" key="1">
    <source>
        <dbReference type="SAM" id="MobiDB-lite"/>
    </source>
</evidence>
<dbReference type="Pfam" id="PF12505">
    <property type="entry name" value="DUF3712"/>
    <property type="match status" value="7"/>
</dbReference>
<dbReference type="OrthoDB" id="10039566at2759"/>
<accession>A0A511KG65</accession>
<reference evidence="3 4" key="1">
    <citation type="submission" date="2019-07" db="EMBL/GenBank/DDBJ databases">
        <title>Rhodotorula toruloides NBRC10032 genome sequencing.</title>
        <authorList>
            <person name="Shida Y."/>
            <person name="Takaku H."/>
            <person name="Ogasawara W."/>
            <person name="Mori K."/>
        </authorList>
    </citation>
    <scope>NUCLEOTIDE SEQUENCE [LARGE SCALE GENOMIC DNA]</scope>
    <source>
        <strain evidence="3 4">NBRC10032</strain>
    </source>
</reference>
<keyword evidence="2" id="KW-0812">Transmembrane</keyword>
<protein>
    <submittedName>
        <fullName evidence="3">Pre-rRNA processing protein</fullName>
    </submittedName>
</protein>
<keyword evidence="2" id="KW-1133">Transmembrane helix</keyword>
<dbReference type="PANTHER" id="PTHR35895">
    <property type="entry name" value="CHROMOSOME 16, WHOLE GENOME SHOTGUN SEQUENCE"/>
    <property type="match status" value="1"/>
</dbReference>
<feature type="region of interest" description="Disordered" evidence="1">
    <location>
        <begin position="3427"/>
        <end position="3464"/>
    </location>
</feature>
<sequence>MWPAKPQAAATHEPFRNHDEPASMGDAQYLRAGRPGSVGSSAGGHSADSQTGLVGAGAPVARRSSQSTNGTTGNGAGRAGTVGAGAYDDGLDDSFKGGMPIGLLAALGTPYAKKPIYKSKKFLILCPILTIGALAIGIVLLVFPILRAVALHTLSTSVLHIDASNITSPTNSTFTLTLQGQVKKVGIFPAHLYFHRPVRAYWVSPKNTSREIQIGHFNLDYIGVAAGHGRIKQQTKFFIDDEPGFTEFAQYLITQDQFTWRLKSTEVQAKAFGFIPANHLDFTKDLTLPAMANFTNVEIKDFQLPGDDPAGGISLSVVTSLTNPSSFGIEIGVLSVSLFYGDLLLGPAHTSGPVNLTAGVNYVHLVGRLLPYENDNAALQKLGTLFSAYLNGDTIPVQARGLSIDLPGGQNIAWLTAGISALTLNVPLKSPTGRIAPITGITIQELSLQFDPSQPYAPQANSSAVSATFGLPFGFSLNIVRLQNDFGIVDNRTIVASLSTPYGSSNTTITSRNAGYTLGDISLDLPKAPLTIGPTYDDHLAFDQFTYDLTTTNGSRFLLVGNTSAVTDTPLGQVALTDIGFTVPAGLIGLESLKTYPTIIESVDVLGGTPDAILLNISVGLTNPSNLDLQVGNVTFQLFNGDSFLGTTVLPDLHLTTGFQTRPSVGYFQANNNQGSLDTLTAFVTGNDTQLQISGFNGSTATESLTQAFMALHLNATLPGLKTKLLNYANLTVLPTTGVTNDFADSTVSLANPFTAPLNIKNIQSNITSFGLFVGSIVTDTNFASAGHSNTDSPTLPFNLNLYPPDIFSLLRALAVEQGMATDQIDGIVKLGGYQYVPTAPSPTASRRVKRAQEHGAYGYVDGLDGSPEGLAPIGNETGDALVFSQESKRGLEKRNIYTGFDLPSYVLKAFSGLKVNVDLLTTLNIGEYTTSLKYSQPGVAAYTDSSLTLLLPVLARPIVQKIVDEASLGVDTVMITNPTTPSFQAGLVGSIRNSGPFDAVIAFAEGLTVAWNGQPLGQIAMPNVSLVADVGADLNLEAAFNVADVGHLTDFTGYLLTEPSFTWQIYGQNLEVSALGITVSGISIMKDVVLTGMNGFKNLVTIESFDLPYNDPAGGIHLTLQTQLTNPSSVGVALAGIGFQNFFGNTNIGPAASNGSFALKPKATIQLPLVGRLIPQSDPKALNDVSTIFNGFVHGVPSELVVHGDSAGNTASWLETGIKKLAIPVILPAAQNLQVINGININSLTLQFSQSDPWNPAFTTTDTIASFGLPFAFPVDITSLASKIYSADTGSGKRAKRANGDFALLNIPSNPAKTDVTARTIVLAFANVPFASVDNNLFASFLTQVTDDVSKTFQLHGAADTVAGTAVGPLNLDGIAFSVSTSLLGLQGLNARPATVSELDVYHGFSNYLQINVNAHLYNPSNITIGTGNVAFGLNFQNQQIGTANINNLVLAPGVNVVPTAVHYEPHGGAAQAAGQLLLENYIQDVNSSTIIQGTDSTTPIDSLKPALKTIQLGTIIPAYTQNLITQAALTFPIDIATTDEASTKVTLQNPFTAQVNLLQVLANATYGDNYLGQVNTKPNPVFSTAGHSTATSQNLPFTLNADPKALIRFLEAVAAANGVDLGILIPEFNYVLGLASTASSVTTTVNTQPETCAPTGTTKLVQGLILAAVKNLKTNLTIQSTVKLDDFQTPLNFNQFNVPTVLDDSVLYLTGILGKTIVSHIVDGTALTFKTGQVTDLTNSGFKVALTGSLLNAGPFDALIEFPQGVQVIYKGNHIADLALPPICSSGGSGVPNLQTTATLTITDKGRFTGFATDLLLNPDFTWTITTNKLRVYALQTIFDNVSLTKDVSFKAFDGLPGVTITRPDFPSDSPHGIALKTETAIPSLSNLGVQLGTATFIANFQGIEVGPISANDLTLAPLATTDAVLTGEVLRQTSSKGLNMLGVLFSQFLQGVNQTLDVTGQEVVSPAQPNSPVDWLSAAFKKLTIHVTLPGGHYDIIHSVTLQDLTIQITEQSEAYAVPTSNNRTVAIYQNPFGFSLTAIAAGGDFYINYNGVDTALLPLPVAKSVSAETSTGNNATLVLDFKKQILTSLNTGSFNNFFNAVTNTAEVSFNLHGGANVTAQTNAGNIPISGIPFSVGTSLAGIQSLNARPTVVSNLDVHHGYPTYLQILADATLFNPSQITVITNDVNFGLDFMNQIIGTVVIGDLLLIPDTNVLGTEVRYAPTGGASTAAGMVLLANYIQGITSNVAIAGTPNTTPYGSLQEALGSIKIQTSIPPIHQLLVTKASLSFPIDIADTGIAEASFDLSNPFTASINLQALVANATYDTFYLGQINQQPLKPEISAPGHKNITSRKVPFELTDDPKFLINFLIAVAKANGVDLGILLPEFQYVLSEASTATSVTSQVNTGKETCTPTGTTKEVQNIILAAVKNLKTDLGIQSTVALDEFVTPLNFAQNGVPTVLDDSVLYLTGLLGRTIVSHIVDQAELTFSGGNVTDITDNGFKVALTGSLLNAGPFDALIQFPDGVDVLFQGNKIANIELPPICSAGSSGVPDYKTTGTLRITDQGGFTSFASYLLNNPSFTWVITSNTVQVYALQTIFSNVTLTKNVTFQALNKLPGVKLTNPDFPGDASNGIELTVDSTIPSMSNLGFELGTVNFISSYHGSEIGPVHGNGLTLAPMATTPLPLEGTIIYRNDPAGVAALGEVFSQFLAGKEVPLDVTGDSVVTPAQPGSPVSWLSAAFKTLTINVTLPGKQFDIISAISIKDLIVTVTQPSEAYAALIQSNETDVTYKNPYKFSLQAIQAGGDFIINYGGSDAGQLEVPVQDVVSSQTSTGNPADLVLAIREPGPLVAIDEGTYNNFFAAITLQSNVGFTLHGGANVTARTKAGDIPITGIPFSNIQTSFPGINGFGGKATIPQTPVVIGGGSGDPFNPSPGGEFLRITLSTILDNPAPLVLHTNDASFEVIYKGTQVGRAYINPLDLYKGTNTLATEFHYQPADPADATAEDLLTQYLETKGQIPLTIQGDGTSSPYGSLQEAFTGVHLETSFPGQGIPLVHDIQIFVDFVTAFCNDTATFDFRIDNNLKTYITILTLSGTASQNGVVYATFDYTFMNPTETNAGENPGPYTEQVLAKLPQGAAGSLPLLVNSAQGVDIDITSKVSIGGYVAPSFKYSQKAVPYTVVITAGGSTVQGGLLGALTGLLGELGSLFSCIGGVLSPKGPIPGLLSTLLHITAPISSIVSGVLSDVSGVVSGVTSVVGGVTSQVGSVVSGVTSLAGSVIGDVTSVLPTPAASVVGAATSVAGAAAGAATSVVGGAASKATAAIGSIAGGLGLRERDQLALEDVFAQPTPTAAVYPVHTGADDLSPTSTIDAEASGPTITPTPIVQTYTPLRPEDSLAIAAYQGGVDPAVFSRVLKKYGFEMGEDVQMYRQKREEREREARLEKRDEEEKRAEKKKRWGSRTH</sequence>
<feature type="compositionally biased region" description="Low complexity" evidence="1">
    <location>
        <begin position="37"/>
        <end position="49"/>
    </location>
</feature>
<dbReference type="InterPro" id="IPR022185">
    <property type="entry name" value="DUF3712"/>
</dbReference>
<feature type="compositionally biased region" description="Basic and acidic residues" evidence="1">
    <location>
        <begin position="3432"/>
        <end position="3453"/>
    </location>
</feature>
<proteinExistence type="predicted"/>
<gene>
    <name evidence="3" type="ORF">Rt10032_c07g3359</name>
</gene>
<comment type="caution">
    <text evidence="3">The sequence shown here is derived from an EMBL/GenBank/DDBJ whole genome shotgun (WGS) entry which is preliminary data.</text>
</comment>
<dbReference type="InterPro" id="IPR046368">
    <property type="entry name" value="Tag1"/>
</dbReference>